<dbReference type="InterPro" id="IPR039697">
    <property type="entry name" value="Alcohol_dehydrogenase_Fe"/>
</dbReference>
<dbReference type="InterPro" id="IPR001670">
    <property type="entry name" value="ADH_Fe/GldA"/>
</dbReference>
<evidence type="ECO:0000313" key="4">
    <source>
        <dbReference type="Proteomes" id="UP001205919"/>
    </source>
</evidence>
<reference evidence="3 4" key="1">
    <citation type="submission" date="2022-06" db="EMBL/GenBank/DDBJ databases">
        <title>Isolation of gut microbiota from human fecal samples.</title>
        <authorList>
            <person name="Pamer E.G."/>
            <person name="Barat B."/>
            <person name="Waligurski E."/>
            <person name="Medina S."/>
            <person name="Paddock L."/>
            <person name="Mostad J."/>
        </authorList>
    </citation>
    <scope>NUCLEOTIDE SEQUENCE [LARGE SCALE GENOMIC DNA]</scope>
    <source>
        <strain evidence="3 4">DFI.9.90</strain>
    </source>
</reference>
<keyword evidence="1 3" id="KW-0560">Oxidoreductase</keyword>
<dbReference type="EC" id="1.1.1.1" evidence="3"/>
<dbReference type="PANTHER" id="PTHR11496">
    <property type="entry name" value="ALCOHOL DEHYDROGENASE"/>
    <property type="match status" value="1"/>
</dbReference>
<protein>
    <submittedName>
        <fullName evidence="3">Iron-containing alcohol dehydrogenase</fullName>
        <ecNumber evidence="3">1.1.1.1</ecNumber>
    </submittedName>
</protein>
<dbReference type="AlphaFoldDB" id="A0AAW5K5E0"/>
<dbReference type="Gene3D" id="3.40.50.1970">
    <property type="match status" value="1"/>
</dbReference>
<name>A0AAW5K5E0_9BACT</name>
<evidence type="ECO:0000259" key="2">
    <source>
        <dbReference type="Pfam" id="PF00465"/>
    </source>
</evidence>
<dbReference type="PANTHER" id="PTHR11496:SF104">
    <property type="entry name" value="3-DEOXY-ALPHA-D-MANNO-OCTULOSONATE 8-OXIDASE"/>
    <property type="match status" value="1"/>
</dbReference>
<accession>A0AAW5K5E0</accession>
<dbReference type="Proteomes" id="UP001205919">
    <property type="component" value="Unassembled WGS sequence"/>
</dbReference>
<proteinExistence type="predicted"/>
<dbReference type="GO" id="GO:0004022">
    <property type="term" value="F:alcohol dehydrogenase (NAD+) activity"/>
    <property type="evidence" value="ECO:0007669"/>
    <property type="project" value="UniProtKB-EC"/>
</dbReference>
<dbReference type="GO" id="GO:0046872">
    <property type="term" value="F:metal ion binding"/>
    <property type="evidence" value="ECO:0007669"/>
    <property type="project" value="InterPro"/>
</dbReference>
<dbReference type="Gene3D" id="1.20.1090.10">
    <property type="entry name" value="Dehydroquinate synthase-like - alpha domain"/>
    <property type="match status" value="1"/>
</dbReference>
<evidence type="ECO:0000313" key="3">
    <source>
        <dbReference type="EMBL" id="MCQ4815076.1"/>
    </source>
</evidence>
<dbReference type="SUPFAM" id="SSF56796">
    <property type="entry name" value="Dehydroquinate synthase-like"/>
    <property type="match status" value="1"/>
</dbReference>
<dbReference type="EMBL" id="JANFYT010000026">
    <property type="protein sequence ID" value="MCQ4815076.1"/>
    <property type="molecule type" value="Genomic_DNA"/>
</dbReference>
<organism evidence="3 4">
    <name type="scientific">Cloacibacillus evryensis</name>
    <dbReference type="NCBI Taxonomy" id="508460"/>
    <lineage>
        <taxon>Bacteria</taxon>
        <taxon>Thermotogati</taxon>
        <taxon>Synergistota</taxon>
        <taxon>Synergistia</taxon>
        <taxon>Synergistales</taxon>
        <taxon>Synergistaceae</taxon>
        <taxon>Cloacibacillus</taxon>
    </lineage>
</organism>
<dbReference type="RefSeq" id="WP_008710418.1">
    <property type="nucleotide sequence ID" value="NZ_CABKQM010000006.1"/>
</dbReference>
<evidence type="ECO:0000256" key="1">
    <source>
        <dbReference type="ARBA" id="ARBA00023002"/>
    </source>
</evidence>
<keyword evidence="4" id="KW-1185">Reference proteome</keyword>
<sequence length="372" mass="40449">MTNIPTDIKSFTELKPWWRTPVPTEIVLSGRGVDELLSKLKERGRKPFFVVDGALKEQPRFAAIFAQRDLFVFDATSSEPRTGDVDSLRARIKAMDREPDTLVGVGGGATMDLSKAVAICLANDEPAQHYQGYGLAMNKGADIWVLPALNGTGAEITPIAVLRGPEKKLGINNPYTESAVAVIDPQLSADAPHFNRFFTMMDCYFHHYEIMMSKTSAPEAIEDAKDGLALSREVLSHDLSGYSLDLAIKSAMASVLGGSSTIGGRVGAAHAISYGLSNSAPHLPHSVAVTISMSVLEDVYPEGYGDTRRFLEINGLAMPKAADYGIGEKDAAKMTKTALGMEKLWHSCFGDDWKDIATEEYIEKIYARIIGE</sequence>
<comment type="caution">
    <text evidence="3">The sequence shown here is derived from an EMBL/GenBank/DDBJ whole genome shotgun (WGS) entry which is preliminary data.</text>
</comment>
<dbReference type="Pfam" id="PF00465">
    <property type="entry name" value="Fe-ADH"/>
    <property type="match status" value="1"/>
</dbReference>
<gene>
    <name evidence="3" type="ORF">NE630_11600</name>
</gene>
<feature type="domain" description="Alcohol dehydrogenase iron-type/glycerol dehydrogenase GldA" evidence="2">
    <location>
        <begin position="23"/>
        <end position="185"/>
    </location>
</feature>